<dbReference type="GO" id="GO:0012505">
    <property type="term" value="C:endomembrane system"/>
    <property type="evidence" value="ECO:0007669"/>
    <property type="project" value="UniProtKB-SubCell"/>
</dbReference>
<protein>
    <recommendedName>
        <fullName evidence="8">TIGR00267 family protein</fullName>
    </recommendedName>
</protein>
<evidence type="ECO:0008006" key="8">
    <source>
        <dbReference type="Google" id="ProtNLM"/>
    </source>
</evidence>
<accession>A0A497EU30</accession>
<gene>
    <name evidence="6" type="ORF">DRJ21_01235</name>
</gene>
<dbReference type="GO" id="GO:0005384">
    <property type="term" value="F:manganese ion transmembrane transporter activity"/>
    <property type="evidence" value="ECO:0007669"/>
    <property type="project" value="InterPro"/>
</dbReference>
<dbReference type="Proteomes" id="UP000281962">
    <property type="component" value="Unassembled WGS sequence"/>
</dbReference>
<proteinExistence type="predicted"/>
<evidence type="ECO:0000256" key="3">
    <source>
        <dbReference type="ARBA" id="ARBA00022989"/>
    </source>
</evidence>
<evidence type="ECO:0000256" key="2">
    <source>
        <dbReference type="ARBA" id="ARBA00022692"/>
    </source>
</evidence>
<keyword evidence="2 5" id="KW-0812">Transmembrane</keyword>
<name>A0A497EU30_9CREN</name>
<dbReference type="Pfam" id="PF01988">
    <property type="entry name" value="VIT1"/>
    <property type="match status" value="1"/>
</dbReference>
<feature type="transmembrane region" description="Helical" evidence="5">
    <location>
        <begin position="41"/>
        <end position="64"/>
    </location>
</feature>
<feature type="transmembrane region" description="Helical" evidence="5">
    <location>
        <begin position="162"/>
        <end position="181"/>
    </location>
</feature>
<dbReference type="EMBL" id="QMQY01000038">
    <property type="protein sequence ID" value="RLE50894.1"/>
    <property type="molecule type" value="Genomic_DNA"/>
</dbReference>
<sequence length="215" mass="22832">MSEGEDKEGDSLNLLELIEEKADNFRYYLRLSGVSAIARRYFIMNAFDGAVTILGVLIGALIGGGLSPRIILAAGIGAGIAMGVSGFFGAYLAEEAERSRSLRELERAMHINLNNSIIEKAARVAALTAALIDAVSPLMAALISLTPFMIAIIGLISAWQALISSIALILVLLAVLGLFLGKISGERMIIYSIATTCAGLITGFLGLFLHVIFSW</sequence>
<comment type="caution">
    <text evidence="6">The sequence shown here is derived from an EMBL/GenBank/DDBJ whole genome shotgun (WGS) entry which is preliminary data.</text>
</comment>
<comment type="subcellular location">
    <subcellularLocation>
        <location evidence="1">Endomembrane system</location>
        <topology evidence="1">Multi-pass membrane protein</topology>
    </subcellularLocation>
</comment>
<evidence type="ECO:0000256" key="4">
    <source>
        <dbReference type="ARBA" id="ARBA00023136"/>
    </source>
</evidence>
<keyword evidence="4 5" id="KW-0472">Membrane</keyword>
<feature type="transmembrane region" description="Helical" evidence="5">
    <location>
        <begin position="70"/>
        <end position="93"/>
    </location>
</feature>
<reference evidence="6 7" key="1">
    <citation type="submission" date="2018-06" db="EMBL/GenBank/DDBJ databases">
        <title>Extensive metabolic versatility and redundancy in microbially diverse, dynamic hydrothermal sediments.</title>
        <authorList>
            <person name="Dombrowski N."/>
            <person name="Teske A."/>
            <person name="Baker B.J."/>
        </authorList>
    </citation>
    <scope>NUCLEOTIDE SEQUENCE [LARGE SCALE GENOMIC DNA]</scope>
    <source>
        <strain evidence="6">B30_G17</strain>
    </source>
</reference>
<evidence type="ECO:0000256" key="1">
    <source>
        <dbReference type="ARBA" id="ARBA00004127"/>
    </source>
</evidence>
<organism evidence="6 7">
    <name type="scientific">Thermoproteota archaeon</name>
    <dbReference type="NCBI Taxonomy" id="2056631"/>
    <lineage>
        <taxon>Archaea</taxon>
        <taxon>Thermoproteota</taxon>
    </lineage>
</organism>
<keyword evidence="3 5" id="KW-1133">Transmembrane helix</keyword>
<evidence type="ECO:0000313" key="6">
    <source>
        <dbReference type="EMBL" id="RLE50894.1"/>
    </source>
</evidence>
<dbReference type="InterPro" id="IPR008217">
    <property type="entry name" value="Ccc1_fam"/>
</dbReference>
<evidence type="ECO:0000313" key="7">
    <source>
        <dbReference type="Proteomes" id="UP000281962"/>
    </source>
</evidence>
<dbReference type="AlphaFoldDB" id="A0A497EU30"/>
<feature type="transmembrane region" description="Helical" evidence="5">
    <location>
        <begin position="188"/>
        <end position="213"/>
    </location>
</feature>
<feature type="transmembrane region" description="Helical" evidence="5">
    <location>
        <begin position="124"/>
        <end position="156"/>
    </location>
</feature>
<dbReference type="GO" id="GO:0030026">
    <property type="term" value="P:intracellular manganese ion homeostasis"/>
    <property type="evidence" value="ECO:0007669"/>
    <property type="project" value="InterPro"/>
</dbReference>
<evidence type="ECO:0000256" key="5">
    <source>
        <dbReference type="SAM" id="Phobius"/>
    </source>
</evidence>